<accession>J9CUH8</accession>
<dbReference type="EMBL" id="AMCI01001998">
    <property type="protein sequence ID" value="EJX03881.1"/>
    <property type="molecule type" value="Genomic_DNA"/>
</dbReference>
<evidence type="ECO:0000313" key="1">
    <source>
        <dbReference type="EMBL" id="EJX03881.1"/>
    </source>
</evidence>
<sequence length="278" mass="31015">MQNVGGVRQIFPVRIIQCARTEGMTVYTGLCRQNTVCKLFLAHFQAENGHRNFLLFGHIGGNIQRKTCFAHTGTCSQNNQVRTAHSGKDSVQVRKSGGNTAVFRLIRSADFLQGRQCFHNSCRQAGHGIFILSGSNIIKLALGALQKGGGVGFFIALAQNSFGRIHHTAAKILLLYNAGIGAHIVQTGNGFGQAREVAFCHIWTFKNIILDDRIQHRYNVYLNTTGKQIGHCAENATIFLGIEHLRLKSFHQFRQNLIAFQQCCTQHRLFCHHIVLFV</sequence>
<protein>
    <submittedName>
        <fullName evidence="1">Uncharacterized protein</fullName>
    </submittedName>
</protein>
<dbReference type="AlphaFoldDB" id="J9CUH8"/>
<reference evidence="1" key="1">
    <citation type="journal article" date="2012" name="PLoS ONE">
        <title>Gene sets for utilization of primary and secondary nutrition supplies in the distal gut of endangered iberian lynx.</title>
        <authorList>
            <person name="Alcaide M."/>
            <person name="Messina E."/>
            <person name="Richter M."/>
            <person name="Bargiela R."/>
            <person name="Peplies J."/>
            <person name="Huws S.A."/>
            <person name="Newbold C.J."/>
            <person name="Golyshin P.N."/>
            <person name="Simon M.A."/>
            <person name="Lopez G."/>
            <person name="Yakimov M.M."/>
            <person name="Ferrer M."/>
        </authorList>
    </citation>
    <scope>NUCLEOTIDE SEQUENCE</scope>
</reference>
<name>J9CUH8_9ZZZZ</name>
<proteinExistence type="predicted"/>
<gene>
    <name evidence="1" type="ORF">EVA_08014</name>
</gene>
<comment type="caution">
    <text evidence="1">The sequence shown here is derived from an EMBL/GenBank/DDBJ whole genome shotgun (WGS) entry which is preliminary data.</text>
</comment>
<organism evidence="1">
    <name type="scientific">gut metagenome</name>
    <dbReference type="NCBI Taxonomy" id="749906"/>
    <lineage>
        <taxon>unclassified sequences</taxon>
        <taxon>metagenomes</taxon>
        <taxon>organismal metagenomes</taxon>
    </lineage>
</organism>